<reference evidence="10" key="2">
    <citation type="submission" date="2017-10" db="EMBL/GenBank/DDBJ databases">
        <title>Ladona fulva Genome sequencing and assembly.</title>
        <authorList>
            <person name="Murali S."/>
            <person name="Richards S."/>
            <person name="Bandaranaike D."/>
            <person name="Bellair M."/>
            <person name="Blankenburg K."/>
            <person name="Chao H."/>
            <person name="Dinh H."/>
            <person name="Doddapaneni H."/>
            <person name="Dugan-Rocha S."/>
            <person name="Elkadiri S."/>
            <person name="Gnanaolivu R."/>
            <person name="Hernandez B."/>
            <person name="Skinner E."/>
            <person name="Javaid M."/>
            <person name="Lee S."/>
            <person name="Li M."/>
            <person name="Ming W."/>
            <person name="Munidasa M."/>
            <person name="Muniz J."/>
            <person name="Nguyen L."/>
            <person name="Hughes D."/>
            <person name="Osuji N."/>
            <person name="Pu L.-L."/>
            <person name="Puazo M."/>
            <person name="Qu C."/>
            <person name="Quiroz J."/>
            <person name="Raj R."/>
            <person name="Weissenberger G."/>
            <person name="Xin Y."/>
            <person name="Zou X."/>
            <person name="Han Y."/>
            <person name="Worley K."/>
            <person name="Muzny D."/>
            <person name="Gibbs R."/>
        </authorList>
    </citation>
    <scope>NUCLEOTIDE SEQUENCE</scope>
    <source>
        <strain evidence="10">Sampled in the wild</strain>
    </source>
</reference>
<reference evidence="10" key="1">
    <citation type="submission" date="2013-04" db="EMBL/GenBank/DDBJ databases">
        <authorList>
            <person name="Qu J."/>
            <person name="Murali S.C."/>
            <person name="Bandaranaike D."/>
            <person name="Bellair M."/>
            <person name="Blankenburg K."/>
            <person name="Chao H."/>
            <person name="Dinh H."/>
            <person name="Doddapaneni H."/>
            <person name="Downs B."/>
            <person name="Dugan-Rocha S."/>
            <person name="Elkadiri S."/>
            <person name="Gnanaolivu R.D."/>
            <person name="Hernandez B."/>
            <person name="Javaid M."/>
            <person name="Jayaseelan J.C."/>
            <person name="Lee S."/>
            <person name="Li M."/>
            <person name="Ming W."/>
            <person name="Munidasa M."/>
            <person name="Muniz J."/>
            <person name="Nguyen L."/>
            <person name="Ongeri F."/>
            <person name="Osuji N."/>
            <person name="Pu L.-L."/>
            <person name="Puazo M."/>
            <person name="Qu C."/>
            <person name="Quiroz J."/>
            <person name="Raj R."/>
            <person name="Weissenberger G."/>
            <person name="Xin Y."/>
            <person name="Zou X."/>
            <person name="Han Y."/>
            <person name="Richards S."/>
            <person name="Worley K."/>
            <person name="Muzny D."/>
            <person name="Gibbs R."/>
        </authorList>
    </citation>
    <scope>NUCLEOTIDE SEQUENCE</scope>
    <source>
        <strain evidence="10">Sampled in the wild</strain>
    </source>
</reference>
<organism evidence="10 11">
    <name type="scientific">Ladona fulva</name>
    <name type="common">Scarce chaser dragonfly</name>
    <name type="synonym">Libellula fulva</name>
    <dbReference type="NCBI Taxonomy" id="123851"/>
    <lineage>
        <taxon>Eukaryota</taxon>
        <taxon>Metazoa</taxon>
        <taxon>Ecdysozoa</taxon>
        <taxon>Arthropoda</taxon>
        <taxon>Hexapoda</taxon>
        <taxon>Insecta</taxon>
        <taxon>Pterygota</taxon>
        <taxon>Palaeoptera</taxon>
        <taxon>Odonata</taxon>
        <taxon>Epiprocta</taxon>
        <taxon>Anisoptera</taxon>
        <taxon>Libelluloidea</taxon>
        <taxon>Libellulidae</taxon>
        <taxon>Ladona</taxon>
    </lineage>
</organism>
<comment type="caution">
    <text evidence="10">The sequence shown here is derived from an EMBL/GenBank/DDBJ whole genome shotgun (WGS) entry which is preliminary data.</text>
</comment>
<evidence type="ECO:0000256" key="5">
    <source>
        <dbReference type="ARBA" id="ARBA00023235"/>
    </source>
</evidence>
<dbReference type="Proteomes" id="UP000792457">
    <property type="component" value="Unassembled WGS sequence"/>
</dbReference>
<dbReference type="AlphaFoldDB" id="A0A8K0K351"/>
<dbReference type="OrthoDB" id="1730074at2759"/>
<keyword evidence="11" id="KW-1185">Reference proteome</keyword>
<evidence type="ECO:0000256" key="8">
    <source>
        <dbReference type="RuleBase" id="RU000609"/>
    </source>
</evidence>
<dbReference type="EC" id="5.3.1.5" evidence="2 8"/>
<comment type="similarity">
    <text evidence="1 8">Belongs to the xylose isomerase family.</text>
</comment>
<sequence>MSMYGSGQASKRQKRETRNFDTNEFFPGLSRVEYRPEAGPDETLFYRYYGGATERVHGRTMEEWLRPAVSFPHAFRSTGADAFGQQTFQRPWDDGTNTMDNFKRRIRAAFEFYTKLVVSHHSYFNNLGHVGAKYWTLYDRDLCPEGETPEETGRNMDEAIELVTELQQRTGVRPLWLGVDLFSHPRYVHGAGTSPEAGVVAMAGAQVRRGMEAAHRLGAEAFLFPAAREGFPSILHSDIQREMRNYARFLRMAAEFKEKLGFRGQLLLAPTVPEGPACGSGGWAKGGTGFGGGAGGHSYLYDAMSALCFLKHHQLDRHFKLSVHLGNDVHISSAFGVLGSLDTYSPTEDGIYHDPSVIDLREATLAMKTILEQNGLPSGGGLNVVAAPHRQSIELRDLFVAHISRIDAFARALKAASRMLTDGQRYLSFHTGFGSRMAGGAGSPTAVGASGIVATSPGGTTTEATPGLEECEEYVRKHGEPTQTSARHEHWEATLAHYL</sequence>
<name>A0A8K0K351_LADFU</name>
<dbReference type="PROSITE" id="PS51415">
    <property type="entry name" value="XYLOSE_ISOMERASE"/>
    <property type="match status" value="1"/>
</dbReference>
<keyword evidence="5 8" id="KW-0413">Isomerase</keyword>
<protein>
    <recommendedName>
        <fullName evidence="2 8">Xylose isomerase</fullName>
        <ecNumber evidence="2 8">5.3.1.5</ecNumber>
    </recommendedName>
</protein>
<keyword evidence="6 8" id="KW-0119">Carbohydrate metabolism</keyword>
<evidence type="ECO:0000256" key="9">
    <source>
        <dbReference type="SAM" id="MobiDB-lite"/>
    </source>
</evidence>
<feature type="compositionally biased region" description="Polar residues" evidence="9">
    <location>
        <begin position="1"/>
        <end position="10"/>
    </location>
</feature>
<proteinExistence type="inferred from homology"/>
<comment type="catalytic activity">
    <reaction evidence="7 8">
        <text>alpha-D-xylose = alpha-D-xylulofuranose</text>
        <dbReference type="Rhea" id="RHEA:22816"/>
        <dbReference type="ChEBI" id="CHEBI:28518"/>
        <dbReference type="ChEBI" id="CHEBI:188998"/>
        <dbReference type="EC" id="5.3.1.5"/>
    </reaction>
</comment>
<dbReference type="SUPFAM" id="SSF51658">
    <property type="entry name" value="Xylose isomerase-like"/>
    <property type="match status" value="1"/>
</dbReference>
<evidence type="ECO:0000256" key="7">
    <source>
        <dbReference type="ARBA" id="ARBA00033659"/>
    </source>
</evidence>
<dbReference type="PRINTS" id="PR00688">
    <property type="entry name" value="XYLOSISMRASE"/>
</dbReference>
<evidence type="ECO:0000313" key="10">
    <source>
        <dbReference type="EMBL" id="KAG8227454.1"/>
    </source>
</evidence>
<keyword evidence="4 8" id="KW-0479">Metal-binding</keyword>
<keyword evidence="3 8" id="KW-0859">Xylose metabolism</keyword>
<dbReference type="InterPro" id="IPR036237">
    <property type="entry name" value="Xyl_isomerase-like_sf"/>
</dbReference>
<accession>A0A8K0K351</accession>
<dbReference type="GO" id="GO:0042732">
    <property type="term" value="P:D-xylose metabolic process"/>
    <property type="evidence" value="ECO:0007669"/>
    <property type="project" value="UniProtKB-KW"/>
</dbReference>
<dbReference type="GO" id="GO:0046872">
    <property type="term" value="F:metal ion binding"/>
    <property type="evidence" value="ECO:0007669"/>
    <property type="project" value="UniProtKB-KW"/>
</dbReference>
<dbReference type="Gene3D" id="3.20.20.150">
    <property type="entry name" value="Divalent-metal-dependent TIM barrel enzymes"/>
    <property type="match status" value="1"/>
</dbReference>
<evidence type="ECO:0000256" key="4">
    <source>
        <dbReference type="ARBA" id="ARBA00022723"/>
    </source>
</evidence>
<evidence type="ECO:0000256" key="2">
    <source>
        <dbReference type="ARBA" id="ARBA00011958"/>
    </source>
</evidence>
<evidence type="ECO:0000256" key="1">
    <source>
        <dbReference type="ARBA" id="ARBA00005765"/>
    </source>
</evidence>
<feature type="region of interest" description="Disordered" evidence="9">
    <location>
        <begin position="1"/>
        <end position="20"/>
    </location>
</feature>
<evidence type="ECO:0000313" key="11">
    <source>
        <dbReference type="Proteomes" id="UP000792457"/>
    </source>
</evidence>
<dbReference type="GO" id="GO:0009045">
    <property type="term" value="F:xylose isomerase activity"/>
    <property type="evidence" value="ECO:0007669"/>
    <property type="project" value="UniProtKB-EC"/>
</dbReference>
<evidence type="ECO:0000256" key="6">
    <source>
        <dbReference type="ARBA" id="ARBA00023277"/>
    </source>
</evidence>
<dbReference type="EMBL" id="KZ308323">
    <property type="protein sequence ID" value="KAG8227454.1"/>
    <property type="molecule type" value="Genomic_DNA"/>
</dbReference>
<dbReference type="InterPro" id="IPR001998">
    <property type="entry name" value="Xylose_isomerase"/>
</dbReference>
<dbReference type="PANTHER" id="PTHR48408">
    <property type="match status" value="1"/>
</dbReference>
<gene>
    <name evidence="10" type="ORF">J437_LFUL014343</name>
</gene>
<evidence type="ECO:0000256" key="3">
    <source>
        <dbReference type="ARBA" id="ARBA00022629"/>
    </source>
</evidence>
<dbReference type="PANTHER" id="PTHR48408:SF1">
    <property type="entry name" value="XYLOSE ISOMERASE"/>
    <property type="match status" value="1"/>
</dbReference>